<feature type="chain" id="PRO_5032882910" evidence="3">
    <location>
        <begin position="32"/>
        <end position="233"/>
    </location>
</feature>
<dbReference type="InterPro" id="IPR036435">
    <property type="entry name" value="Leukocidin/porin_MspA_sf"/>
</dbReference>
<feature type="compositionally biased region" description="Polar residues" evidence="2">
    <location>
        <begin position="38"/>
        <end position="47"/>
    </location>
</feature>
<dbReference type="Gene3D" id="2.60.40.1650">
    <property type="entry name" value="Porin MspA (Ig-like beta-sandwich domain)"/>
    <property type="match status" value="2"/>
</dbReference>
<dbReference type="EMBL" id="JAOF01000001">
    <property type="protein sequence ID" value="EUA46492.1"/>
    <property type="molecule type" value="Genomic_DNA"/>
</dbReference>
<dbReference type="SUPFAM" id="SSF56959">
    <property type="entry name" value="Leukocidin-like"/>
    <property type="match status" value="1"/>
</dbReference>
<evidence type="ECO:0000256" key="2">
    <source>
        <dbReference type="SAM" id="MobiDB-lite"/>
    </source>
</evidence>
<dbReference type="InterPro" id="IPR015286">
    <property type="entry name" value="Porin_fam_mycobact-type"/>
</dbReference>
<keyword evidence="1 3" id="KW-0732">Signal</keyword>
<reference evidence="4 5" key="1">
    <citation type="submission" date="2013-12" db="EMBL/GenBank/DDBJ databases">
        <authorList>
            <person name="Madinger N."/>
            <person name="Lenaerts A."/>
            <person name="Ordway D."/>
            <person name="DeGroote M.A."/>
            <person name="Parker T."/>
            <person name="Sizemore C."/>
            <person name="Tallon L.J."/>
            <person name="Sadzewicz L.K."/>
            <person name="Sengamalay N."/>
            <person name="Fraser C.M."/>
            <person name="Hine E."/>
            <person name="Shefchek K.A."/>
            <person name="Das S.P."/>
            <person name="Tettelin H."/>
        </authorList>
    </citation>
    <scope>NUCLEOTIDE SEQUENCE [LARGE SCALE GENOMIC DNA]</scope>
    <source>
        <strain evidence="4 5">21</strain>
    </source>
</reference>
<evidence type="ECO:0000256" key="1">
    <source>
        <dbReference type="ARBA" id="ARBA00022729"/>
    </source>
</evidence>
<organism evidence="4 5">
    <name type="scientific">Mycobacteroides abscessus 21</name>
    <dbReference type="NCBI Taxonomy" id="1299324"/>
    <lineage>
        <taxon>Bacteria</taxon>
        <taxon>Bacillati</taxon>
        <taxon>Actinomycetota</taxon>
        <taxon>Actinomycetes</taxon>
        <taxon>Mycobacteriales</taxon>
        <taxon>Mycobacteriaceae</taxon>
        <taxon>Mycobacteroides</taxon>
        <taxon>Mycobacteroides abscessus</taxon>
    </lineage>
</organism>
<gene>
    <name evidence="4" type="ORF">I543_0050</name>
</gene>
<dbReference type="Pfam" id="PF09203">
    <property type="entry name" value="MspA"/>
    <property type="match status" value="1"/>
</dbReference>
<proteinExistence type="predicted"/>
<evidence type="ECO:0000313" key="4">
    <source>
        <dbReference type="EMBL" id="EUA46492.1"/>
    </source>
</evidence>
<comment type="caution">
    <text evidence="4">The sequence shown here is derived from an EMBL/GenBank/DDBJ whole genome shotgun (WGS) entry which is preliminary data.</text>
</comment>
<feature type="signal peptide" evidence="3">
    <location>
        <begin position="1"/>
        <end position="31"/>
    </location>
</feature>
<accession>A0A829Q0R4</accession>
<evidence type="ECO:0000313" key="5">
    <source>
        <dbReference type="Proteomes" id="UP000020103"/>
    </source>
</evidence>
<feature type="region of interest" description="Disordered" evidence="2">
    <location>
        <begin position="32"/>
        <end position="61"/>
    </location>
</feature>
<evidence type="ECO:0000256" key="3">
    <source>
        <dbReference type="SAM" id="SignalP"/>
    </source>
</evidence>
<dbReference type="AlphaFoldDB" id="A0A829Q0R4"/>
<dbReference type="Proteomes" id="UP000020103">
    <property type="component" value="Unassembled WGS sequence"/>
</dbReference>
<protein>
    <submittedName>
        <fullName evidence="4">MspA family protein</fullName>
    </submittedName>
</protein>
<sequence>MNDFGFDTVLKSLAALAVVCVLGAASPYAFADPPEDGPSSTQMSGSTPSPPPDNGTIASAEPGILHAPDDWILSVSAKDEVLLPVAPLTTALSSREYLASGTFMGTIQGSSRTKPTEGELEAGYQIGCGITADVVDLRFGGGLTPTLSPAGVPSLGGSAFAQIRPTLKPGTVNIIPVTKKQFKGSYARVTITGLRIKIDSCVGQSFIRSYAIFSGSTDDTQDMVTYVGVTKAV</sequence>
<name>A0A829Q0R4_9MYCO</name>